<dbReference type="SFLD" id="SFLDG01061">
    <property type="entry name" value="methylthiotransferase"/>
    <property type="match status" value="1"/>
</dbReference>
<dbReference type="GO" id="GO:0035598">
    <property type="term" value="F:tRNA (N(6)-L-threonylcarbamoyladenosine(37)-C(2))-methylthiotransferase activity"/>
    <property type="evidence" value="ECO:0007669"/>
    <property type="project" value="TreeGrafter"/>
</dbReference>
<keyword evidence="2" id="KW-0004">4Fe-4S</keyword>
<gene>
    <name evidence="8" type="ORF">CCAX7_47030</name>
</gene>
<evidence type="ECO:0000313" key="8">
    <source>
        <dbReference type="EMBL" id="BDI32652.1"/>
    </source>
</evidence>
<keyword evidence="3" id="KW-0808">Transferase</keyword>
<dbReference type="NCBIfam" id="TIGR01579">
    <property type="entry name" value="MiaB-like-C"/>
    <property type="match status" value="1"/>
</dbReference>
<keyword evidence="6" id="KW-0408">Iron</keyword>
<dbReference type="InterPro" id="IPR023404">
    <property type="entry name" value="rSAM_horseshoe"/>
</dbReference>
<reference evidence="8 9" key="1">
    <citation type="journal article" date="2019" name="Int. J. Syst. Evol. Microbiol.">
        <title>Capsulimonas corticalis gen. nov., sp. nov., an aerobic capsulated bacterium, of a novel bacterial order, Capsulimonadales ord. nov., of the class Armatimonadia of the phylum Armatimonadetes.</title>
        <authorList>
            <person name="Li J."/>
            <person name="Kudo C."/>
            <person name="Tonouchi A."/>
        </authorList>
    </citation>
    <scope>NUCLEOTIDE SEQUENCE [LARGE SCALE GENOMIC DNA]</scope>
    <source>
        <strain evidence="8 9">AX-7</strain>
    </source>
</reference>
<dbReference type="SUPFAM" id="SSF102114">
    <property type="entry name" value="Radical SAM enzymes"/>
    <property type="match status" value="1"/>
</dbReference>
<accession>A0A402CQI6</accession>
<dbReference type="InterPro" id="IPR006638">
    <property type="entry name" value="Elp3/MiaA/NifB-like_rSAM"/>
</dbReference>
<dbReference type="GO" id="GO:0051539">
    <property type="term" value="F:4 iron, 4 sulfur cluster binding"/>
    <property type="evidence" value="ECO:0007669"/>
    <property type="project" value="UniProtKB-KW"/>
</dbReference>
<keyword evidence="7" id="KW-0411">Iron-sulfur</keyword>
<dbReference type="InterPro" id="IPR038135">
    <property type="entry name" value="Methylthiotransferase_N_sf"/>
</dbReference>
<evidence type="ECO:0000256" key="1">
    <source>
        <dbReference type="ARBA" id="ARBA00001966"/>
    </source>
</evidence>
<dbReference type="RefSeq" id="WP_119319640.1">
    <property type="nucleotide sequence ID" value="NZ_AP025739.1"/>
</dbReference>
<evidence type="ECO:0000256" key="3">
    <source>
        <dbReference type="ARBA" id="ARBA00022679"/>
    </source>
</evidence>
<dbReference type="InterPro" id="IPR007197">
    <property type="entry name" value="rSAM"/>
</dbReference>
<sequence length="453" mass="49250">MPTAAFTNLGCKVNQYEIERIAESFEAHGFTVTDFRSAADVYVINSCSVTADADRKSRYMARRAAREHPGSKVVVTGCFAQLALDTQEEVDGAALLVPNSEKMRTVAHVLNAFPDLIQYSSSPAMDDPIAVFPESAPAGLIAIDASGAGPAALHRTRAVLKIQDGCEYFCSFCSIPYTRNTMASRPFEHVLAEARLLAARGAREVVVTGVCVGAYGPETGSGGARLADVLTAVADVPGIDRVRLSSVQPVEIPDEIILAMASHPSIAPHLHLSLQSGDDTILKRMNRPYDTAFFSEIADKLRAHMPQIGLTTDLIVGFPGETEELFENTLAYARKMRFARTHVFRYSPRQRTAAELLKDDVHPEEKERRHRALTAVCVESQRAFAAEHIGQTVSVLTEARGAQDGWLSGYTGNYVRVQFEARGAKRGEIVRVALSDVLPDGDAFGIKEETPTA</sequence>
<dbReference type="EMBL" id="AP025739">
    <property type="protein sequence ID" value="BDI32652.1"/>
    <property type="molecule type" value="Genomic_DNA"/>
</dbReference>
<dbReference type="InterPro" id="IPR013848">
    <property type="entry name" value="Methylthiotransferase_N"/>
</dbReference>
<evidence type="ECO:0000313" key="9">
    <source>
        <dbReference type="Proteomes" id="UP000287394"/>
    </source>
</evidence>
<keyword evidence="5" id="KW-0479">Metal-binding</keyword>
<evidence type="ECO:0000256" key="5">
    <source>
        <dbReference type="ARBA" id="ARBA00022723"/>
    </source>
</evidence>
<dbReference type="FunFam" id="3.80.30.20:FF:000001">
    <property type="entry name" value="tRNA-2-methylthio-N(6)-dimethylallyladenosine synthase 2"/>
    <property type="match status" value="1"/>
</dbReference>
<dbReference type="InterPro" id="IPR058240">
    <property type="entry name" value="rSAM_sf"/>
</dbReference>
<dbReference type="Gene3D" id="3.80.30.20">
    <property type="entry name" value="tm_1862 like domain"/>
    <property type="match status" value="1"/>
</dbReference>
<dbReference type="InterPro" id="IPR005839">
    <property type="entry name" value="Methylthiotransferase"/>
</dbReference>
<dbReference type="GO" id="GO:0046872">
    <property type="term" value="F:metal ion binding"/>
    <property type="evidence" value="ECO:0007669"/>
    <property type="project" value="UniProtKB-KW"/>
</dbReference>
<dbReference type="FunCoup" id="A0A402CQI6">
    <property type="interactions" value="171"/>
</dbReference>
<evidence type="ECO:0000256" key="2">
    <source>
        <dbReference type="ARBA" id="ARBA00022485"/>
    </source>
</evidence>
<dbReference type="PANTHER" id="PTHR11918">
    <property type="entry name" value="RADICAL SAM PROTEINS"/>
    <property type="match status" value="1"/>
</dbReference>
<evidence type="ECO:0000256" key="4">
    <source>
        <dbReference type="ARBA" id="ARBA00022691"/>
    </source>
</evidence>
<dbReference type="SFLD" id="SFLDG01082">
    <property type="entry name" value="B12-binding_domain_containing"/>
    <property type="match status" value="1"/>
</dbReference>
<dbReference type="OrthoDB" id="9805215at2"/>
<dbReference type="PROSITE" id="PS51449">
    <property type="entry name" value="MTTASE_N"/>
    <property type="match status" value="1"/>
</dbReference>
<dbReference type="InterPro" id="IPR006467">
    <property type="entry name" value="MiaB-like_bact"/>
</dbReference>
<evidence type="ECO:0000256" key="7">
    <source>
        <dbReference type="ARBA" id="ARBA00023014"/>
    </source>
</evidence>
<proteinExistence type="predicted"/>
<dbReference type="CDD" id="cd01335">
    <property type="entry name" value="Radical_SAM"/>
    <property type="match status" value="1"/>
</dbReference>
<dbReference type="Pfam" id="PF04055">
    <property type="entry name" value="Radical_SAM"/>
    <property type="match status" value="1"/>
</dbReference>
<dbReference type="Gene3D" id="3.40.50.12160">
    <property type="entry name" value="Methylthiotransferase, N-terminal domain"/>
    <property type="match status" value="1"/>
</dbReference>
<keyword evidence="9" id="KW-1185">Reference proteome</keyword>
<dbReference type="KEGG" id="ccot:CCAX7_47030"/>
<name>A0A402CQI6_9BACT</name>
<dbReference type="SFLD" id="SFLDS00029">
    <property type="entry name" value="Radical_SAM"/>
    <property type="match status" value="1"/>
</dbReference>
<dbReference type="PROSITE" id="PS51918">
    <property type="entry name" value="RADICAL_SAM"/>
    <property type="match status" value="1"/>
</dbReference>
<comment type="cofactor">
    <cofactor evidence="1">
        <name>[4Fe-4S] cluster</name>
        <dbReference type="ChEBI" id="CHEBI:49883"/>
    </cofactor>
</comment>
<dbReference type="SMART" id="SM00729">
    <property type="entry name" value="Elp3"/>
    <property type="match status" value="1"/>
</dbReference>
<dbReference type="Proteomes" id="UP000287394">
    <property type="component" value="Chromosome"/>
</dbReference>
<organism evidence="8 9">
    <name type="scientific">Capsulimonas corticalis</name>
    <dbReference type="NCBI Taxonomy" id="2219043"/>
    <lineage>
        <taxon>Bacteria</taxon>
        <taxon>Bacillati</taxon>
        <taxon>Armatimonadota</taxon>
        <taxon>Armatimonadia</taxon>
        <taxon>Capsulimonadales</taxon>
        <taxon>Capsulimonadaceae</taxon>
        <taxon>Capsulimonas</taxon>
    </lineage>
</organism>
<dbReference type="AlphaFoldDB" id="A0A402CQI6"/>
<protein>
    <submittedName>
        <fullName evidence="8">tRNA (N(6)-L-threonylcarbamoyladenosine(37)-C(2) )-methylthiotransferase MtaB</fullName>
    </submittedName>
</protein>
<dbReference type="PANTHER" id="PTHR11918:SF45">
    <property type="entry name" value="THREONYLCARBAMOYLADENOSINE TRNA METHYLTHIOTRANSFERASE"/>
    <property type="match status" value="1"/>
</dbReference>
<dbReference type="Pfam" id="PF00919">
    <property type="entry name" value="UPF0004"/>
    <property type="match status" value="1"/>
</dbReference>
<evidence type="ECO:0000256" key="6">
    <source>
        <dbReference type="ARBA" id="ARBA00023004"/>
    </source>
</evidence>
<dbReference type="NCBIfam" id="TIGR00089">
    <property type="entry name" value="MiaB/RimO family radical SAM methylthiotransferase"/>
    <property type="match status" value="1"/>
</dbReference>
<keyword evidence="4" id="KW-0949">S-adenosyl-L-methionine</keyword>